<dbReference type="PROSITE" id="PS52029">
    <property type="entry name" value="LD_TPASE"/>
    <property type="match status" value="1"/>
</dbReference>
<dbReference type="PANTHER" id="PTHR41533">
    <property type="entry name" value="L,D-TRANSPEPTIDASE HI_1667-RELATED"/>
    <property type="match status" value="1"/>
</dbReference>
<name>A0A6G7YQL9_9SPHN</name>
<evidence type="ECO:0000256" key="1">
    <source>
        <dbReference type="ARBA" id="ARBA00004752"/>
    </source>
</evidence>
<dbReference type="KEGG" id="spii:G7077_09140"/>
<organism evidence="10 11">
    <name type="scientific">Sphingomonas piscis</name>
    <dbReference type="NCBI Taxonomy" id="2714943"/>
    <lineage>
        <taxon>Bacteria</taxon>
        <taxon>Pseudomonadati</taxon>
        <taxon>Pseudomonadota</taxon>
        <taxon>Alphaproteobacteria</taxon>
        <taxon>Sphingomonadales</taxon>
        <taxon>Sphingomonadaceae</taxon>
        <taxon>Sphingomonas</taxon>
    </lineage>
</organism>
<reference evidence="10 11" key="1">
    <citation type="submission" date="2020-03" db="EMBL/GenBank/DDBJ databases">
        <title>Sphingomonas sp. nov., isolated from fish.</title>
        <authorList>
            <person name="Hyun D.-W."/>
            <person name="Bae J.-W."/>
        </authorList>
    </citation>
    <scope>NUCLEOTIDE SEQUENCE [LARGE SCALE GENOMIC DNA]</scope>
    <source>
        <strain evidence="10 11">HDW15B</strain>
    </source>
</reference>
<keyword evidence="4 7" id="KW-0133">Cell shape</keyword>
<feature type="active site" description="Proton donor/acceptor" evidence="7">
    <location>
        <position position="396"/>
    </location>
</feature>
<keyword evidence="5 7" id="KW-0573">Peptidoglycan synthesis</keyword>
<dbReference type="SUPFAM" id="SSF141523">
    <property type="entry name" value="L,D-transpeptidase catalytic domain-like"/>
    <property type="match status" value="1"/>
</dbReference>
<accession>A0A6G7YQL9</accession>
<evidence type="ECO:0000313" key="11">
    <source>
        <dbReference type="Proteomes" id="UP000503222"/>
    </source>
</evidence>
<dbReference type="Gene3D" id="1.10.101.10">
    <property type="entry name" value="PGBD-like superfamily/PGBD"/>
    <property type="match status" value="1"/>
</dbReference>
<evidence type="ECO:0000256" key="2">
    <source>
        <dbReference type="ARBA" id="ARBA00005992"/>
    </source>
</evidence>
<dbReference type="Pfam" id="PF20142">
    <property type="entry name" value="Scaffold"/>
    <property type="match status" value="1"/>
</dbReference>
<dbReference type="GO" id="GO:0071555">
    <property type="term" value="P:cell wall organization"/>
    <property type="evidence" value="ECO:0007669"/>
    <property type="project" value="UniProtKB-UniRule"/>
</dbReference>
<dbReference type="SUPFAM" id="SSF47090">
    <property type="entry name" value="PGBD-like"/>
    <property type="match status" value="1"/>
</dbReference>
<keyword evidence="8" id="KW-0732">Signal</keyword>
<keyword evidence="11" id="KW-1185">Reference proteome</keyword>
<dbReference type="GO" id="GO:0009252">
    <property type="term" value="P:peptidoglycan biosynthetic process"/>
    <property type="evidence" value="ECO:0007669"/>
    <property type="project" value="UniProtKB-UniPathway"/>
</dbReference>
<dbReference type="PROSITE" id="PS51257">
    <property type="entry name" value="PROKAR_LIPOPROTEIN"/>
    <property type="match status" value="1"/>
</dbReference>
<proteinExistence type="inferred from homology"/>
<evidence type="ECO:0000256" key="5">
    <source>
        <dbReference type="ARBA" id="ARBA00022984"/>
    </source>
</evidence>
<keyword evidence="6 7" id="KW-0961">Cell wall biogenesis/degradation</keyword>
<feature type="active site" description="Nucleophile" evidence="7">
    <location>
        <position position="415"/>
    </location>
</feature>
<dbReference type="Proteomes" id="UP000503222">
    <property type="component" value="Chromosome"/>
</dbReference>
<dbReference type="AlphaFoldDB" id="A0A6G7YQL9"/>
<dbReference type="Pfam" id="PF03734">
    <property type="entry name" value="YkuD"/>
    <property type="match status" value="1"/>
</dbReference>
<feature type="domain" description="L,D-TPase catalytic" evidence="9">
    <location>
        <begin position="289"/>
        <end position="439"/>
    </location>
</feature>
<evidence type="ECO:0000256" key="8">
    <source>
        <dbReference type="SAM" id="SignalP"/>
    </source>
</evidence>
<dbReference type="GO" id="GO:0016740">
    <property type="term" value="F:transferase activity"/>
    <property type="evidence" value="ECO:0007669"/>
    <property type="project" value="UniProtKB-KW"/>
</dbReference>
<comment type="similarity">
    <text evidence="2">Belongs to the YkuD family.</text>
</comment>
<evidence type="ECO:0000259" key="9">
    <source>
        <dbReference type="PROSITE" id="PS52029"/>
    </source>
</evidence>
<dbReference type="InterPro" id="IPR036365">
    <property type="entry name" value="PGBD-like_sf"/>
</dbReference>
<dbReference type="InterPro" id="IPR002477">
    <property type="entry name" value="Peptidoglycan-bd-like"/>
</dbReference>
<evidence type="ECO:0000256" key="7">
    <source>
        <dbReference type="PROSITE-ProRule" id="PRU01373"/>
    </source>
</evidence>
<gene>
    <name evidence="10" type="ORF">G7077_09140</name>
</gene>
<evidence type="ECO:0000256" key="3">
    <source>
        <dbReference type="ARBA" id="ARBA00022679"/>
    </source>
</evidence>
<dbReference type="InterPro" id="IPR036366">
    <property type="entry name" value="PGBDSf"/>
</dbReference>
<dbReference type="Gene3D" id="2.40.440.10">
    <property type="entry name" value="L,D-transpeptidase catalytic domain-like"/>
    <property type="match status" value="1"/>
</dbReference>
<dbReference type="InterPro" id="IPR005490">
    <property type="entry name" value="LD_TPept_cat_dom"/>
</dbReference>
<dbReference type="PANTHER" id="PTHR41533:SF2">
    <property type="entry name" value="BLR7131 PROTEIN"/>
    <property type="match status" value="1"/>
</dbReference>
<dbReference type="InterPro" id="IPR038063">
    <property type="entry name" value="Transpep_catalytic_dom"/>
</dbReference>
<evidence type="ECO:0000313" key="10">
    <source>
        <dbReference type="EMBL" id="QIK79032.1"/>
    </source>
</evidence>
<dbReference type="InterPro" id="IPR045380">
    <property type="entry name" value="LD_TPept_scaffold_dom"/>
</dbReference>
<dbReference type="Pfam" id="PF01471">
    <property type="entry name" value="PG_binding_1"/>
    <property type="match status" value="1"/>
</dbReference>
<feature type="signal peptide" evidence="8">
    <location>
        <begin position="1"/>
        <end position="17"/>
    </location>
</feature>
<evidence type="ECO:0000256" key="4">
    <source>
        <dbReference type="ARBA" id="ARBA00022960"/>
    </source>
</evidence>
<sequence>MRSTISIILASAALSLAGCGRSDSAHSVEWAEVNPDDVSPAALKAAVSDPASRKFYEARNWKAVWTDGLAQDLADTIHRAPEHALLPTMFLPEATPEDPARREAELTKAALAYGLALAQGRVNPVEVFQVYTLPRPKVDMVAGLTKAIQDENVGEWLEAQAPQTEEYQALSKAFLHYAQLASSGTEQPIAAGEPLKVGVTDPRVGRLIDGLRENGYLAADYAQSEGDQLFAPQVEAAVKALQRDYGLKDDGVVGPDTLAILNTSAQDRARQIAVNMERRRWLAREAPQTRIDVNTAATFLEYWKDGRLRDRRVVVVGQTDWETPQLGSPMFRLVANPDWTVPRSIEQDELASKGAAYFAAQRIVQKNGRYVQLPGPKNALGQVKFDMQNTHAIYLHDTPSKALFQSAERHGSHGCVRVFDALGFADLIAADQGLTEDFAAKLAKGDTAFVQLKQKIPVRLLYHTAYLDGANQIRFRADAYGWDELVSAALGRPKSVRQKVKRRDGGDIGP</sequence>
<protein>
    <submittedName>
        <fullName evidence="10">L,D-transpeptidase family protein</fullName>
    </submittedName>
</protein>
<comment type="pathway">
    <text evidence="1 7">Cell wall biogenesis; peptidoglycan biosynthesis.</text>
</comment>
<dbReference type="InterPro" id="IPR052905">
    <property type="entry name" value="LD-transpeptidase_YkuD-like"/>
</dbReference>
<dbReference type="UniPathway" id="UPA00219"/>
<dbReference type="EMBL" id="CP049869">
    <property type="protein sequence ID" value="QIK79032.1"/>
    <property type="molecule type" value="Genomic_DNA"/>
</dbReference>
<dbReference type="GO" id="GO:0004180">
    <property type="term" value="F:carboxypeptidase activity"/>
    <property type="evidence" value="ECO:0007669"/>
    <property type="project" value="UniProtKB-ARBA"/>
</dbReference>
<evidence type="ECO:0000256" key="6">
    <source>
        <dbReference type="ARBA" id="ARBA00023316"/>
    </source>
</evidence>
<dbReference type="GO" id="GO:0008360">
    <property type="term" value="P:regulation of cell shape"/>
    <property type="evidence" value="ECO:0007669"/>
    <property type="project" value="UniProtKB-UniRule"/>
</dbReference>
<keyword evidence="3" id="KW-0808">Transferase</keyword>
<feature type="chain" id="PRO_5026323528" evidence="8">
    <location>
        <begin position="18"/>
        <end position="510"/>
    </location>
</feature>
<dbReference type="CDD" id="cd16913">
    <property type="entry name" value="YkuD_like"/>
    <property type="match status" value="1"/>
</dbReference>
<dbReference type="RefSeq" id="WP_166411423.1">
    <property type="nucleotide sequence ID" value="NZ_CP049869.1"/>
</dbReference>